<sequence length="525" mass="59418">MAHILMICHDQHLDRRVTAQAHSLIKIGHKVTLIALSFSPNHETTVTSEGIQLHRIGLNAIVPNNFIYIAYIKRQQRFLNILNKLRNASGNALRYPLRVGFRVASRMKWLACRLLLLVRYRSIRMPYSLPFTQHRNKALNALRNSANAIQHLWSVGLRAASGMIWFPYRLLATALQYLWSAGINAASRMHLFAYRLLLFARYRNTRIGDPLPFTSAFLNAAERFRVDAVQVHDLPGLEAGAILATRWQVPLVYDAHELYPEQCSFSPVQKRLCSAAEAKQIHKAVLVFAVNESIAVEMSKRYRIPKPTPLLNAVDPPPDFDPDADYDLIRQKLGLPRSRRMVLFQGGFSPHRNLGNLILAMSRVQSPDVALILMGFGNFGEKLKALAQKKRLLDKRVYFLPAVPQSELLQHSASADIGIIPYPHADLNSYYCTPNKLFEFIQAGLPILANESPELDRFVGEQGFGLIRPLHTAEQIARAVDAVFAGNEIGNWKQNLRNKRDGFSWERQESIYLAAMQSLIGETTT</sequence>
<dbReference type="GO" id="GO:0016757">
    <property type="term" value="F:glycosyltransferase activity"/>
    <property type="evidence" value="ECO:0007669"/>
    <property type="project" value="InterPro"/>
</dbReference>
<dbReference type="EMBL" id="CAADFR010000041">
    <property type="protein sequence ID" value="VFK39500.1"/>
    <property type="molecule type" value="Genomic_DNA"/>
</dbReference>
<evidence type="ECO:0000313" key="5">
    <source>
        <dbReference type="EMBL" id="VFK44532.1"/>
    </source>
</evidence>
<proteinExistence type="predicted"/>
<dbReference type="Pfam" id="PF13579">
    <property type="entry name" value="Glyco_trans_4_4"/>
    <property type="match status" value="1"/>
</dbReference>
<dbReference type="Gene3D" id="3.40.50.2000">
    <property type="entry name" value="Glycogen Phosphorylase B"/>
    <property type="match status" value="2"/>
</dbReference>
<evidence type="ECO:0000259" key="3">
    <source>
        <dbReference type="Pfam" id="PF13579"/>
    </source>
</evidence>
<dbReference type="AlphaFoldDB" id="A0A450YSP9"/>
<evidence type="ECO:0000259" key="2">
    <source>
        <dbReference type="Pfam" id="PF00534"/>
    </source>
</evidence>
<dbReference type="InterPro" id="IPR028098">
    <property type="entry name" value="Glyco_trans_4-like_N"/>
</dbReference>
<dbReference type="InterPro" id="IPR001296">
    <property type="entry name" value="Glyco_trans_1"/>
</dbReference>
<accession>A0A450YSP9</accession>
<feature type="domain" description="Glycosyl transferase family 1" evidence="2">
    <location>
        <begin position="327"/>
        <end position="487"/>
    </location>
</feature>
<organism evidence="5">
    <name type="scientific">Candidatus Kentrum sp. SD</name>
    <dbReference type="NCBI Taxonomy" id="2126332"/>
    <lineage>
        <taxon>Bacteria</taxon>
        <taxon>Pseudomonadati</taxon>
        <taxon>Pseudomonadota</taxon>
        <taxon>Gammaproteobacteria</taxon>
        <taxon>Candidatus Kentrum</taxon>
    </lineage>
</organism>
<protein>
    <submittedName>
        <fullName evidence="5">Glycosyltransferase involved in cell wall bisynthesis</fullName>
    </submittedName>
</protein>
<dbReference type="PANTHER" id="PTHR46401">
    <property type="entry name" value="GLYCOSYLTRANSFERASE WBBK-RELATED"/>
    <property type="match status" value="1"/>
</dbReference>
<dbReference type="EMBL" id="CAADFU010000039">
    <property type="protein sequence ID" value="VFK44532.1"/>
    <property type="molecule type" value="Genomic_DNA"/>
</dbReference>
<dbReference type="PANTHER" id="PTHR46401:SF2">
    <property type="entry name" value="GLYCOSYLTRANSFERASE WBBK-RELATED"/>
    <property type="match status" value="1"/>
</dbReference>
<reference evidence="5" key="1">
    <citation type="submission" date="2019-02" db="EMBL/GenBank/DDBJ databases">
        <authorList>
            <person name="Gruber-Vodicka R. H."/>
            <person name="Seah K. B. B."/>
        </authorList>
    </citation>
    <scope>NUCLEOTIDE SEQUENCE</scope>
    <source>
        <strain evidence="5">BECK_S1320</strain>
        <strain evidence="4">BECK_S1321</strain>
    </source>
</reference>
<dbReference type="SUPFAM" id="SSF53756">
    <property type="entry name" value="UDP-Glycosyltransferase/glycogen phosphorylase"/>
    <property type="match status" value="1"/>
</dbReference>
<feature type="domain" description="Glycosyltransferase subfamily 4-like N-terminal" evidence="3">
    <location>
        <begin position="205"/>
        <end position="300"/>
    </location>
</feature>
<keyword evidence="1 5" id="KW-0808">Transferase</keyword>
<name>A0A450YSP9_9GAMM</name>
<gene>
    <name evidence="5" type="ORF">BECKSD772E_GA0070983_10396</name>
    <name evidence="4" type="ORF">BECKSD772F_GA0070984_10416</name>
</gene>
<evidence type="ECO:0000313" key="4">
    <source>
        <dbReference type="EMBL" id="VFK39500.1"/>
    </source>
</evidence>
<evidence type="ECO:0000256" key="1">
    <source>
        <dbReference type="ARBA" id="ARBA00022679"/>
    </source>
</evidence>
<dbReference type="Pfam" id="PF00534">
    <property type="entry name" value="Glycos_transf_1"/>
    <property type="match status" value="1"/>
</dbReference>
<dbReference type="GO" id="GO:0009103">
    <property type="term" value="P:lipopolysaccharide biosynthetic process"/>
    <property type="evidence" value="ECO:0007669"/>
    <property type="project" value="TreeGrafter"/>
</dbReference>